<feature type="region of interest" description="Disordered" evidence="1">
    <location>
        <begin position="124"/>
        <end position="148"/>
    </location>
</feature>
<feature type="region of interest" description="Disordered" evidence="1">
    <location>
        <begin position="172"/>
        <end position="191"/>
    </location>
</feature>
<dbReference type="AlphaFoldDB" id="A0A445C4W2"/>
<gene>
    <name evidence="2" type="ORF">Ahy_A07g031767</name>
</gene>
<name>A0A445C4W2_ARAHY</name>
<dbReference type="OrthoDB" id="691043at2759"/>
<protein>
    <submittedName>
        <fullName evidence="2">Uncharacterized protein</fullName>
    </submittedName>
</protein>
<dbReference type="PANTHER" id="PTHR33257">
    <property type="entry name" value="OS05G0165500 PROTEIN"/>
    <property type="match status" value="1"/>
</dbReference>
<feature type="compositionally biased region" description="Low complexity" evidence="1">
    <location>
        <begin position="125"/>
        <end position="148"/>
    </location>
</feature>
<proteinExistence type="predicted"/>
<dbReference type="STRING" id="3818.A0A445C4W2"/>
<comment type="caution">
    <text evidence="2">The sequence shown here is derived from an EMBL/GenBank/DDBJ whole genome shotgun (WGS) entry which is preliminary data.</text>
</comment>
<dbReference type="Proteomes" id="UP000289738">
    <property type="component" value="Chromosome A07"/>
</dbReference>
<accession>A0A445C4W2</accession>
<evidence type="ECO:0000313" key="3">
    <source>
        <dbReference type="Proteomes" id="UP000289738"/>
    </source>
</evidence>
<dbReference type="EMBL" id="SDMP01000007">
    <property type="protein sequence ID" value="RYR45997.1"/>
    <property type="molecule type" value="Genomic_DNA"/>
</dbReference>
<dbReference type="Gramene" id="arahy.Tifrunner.gnm2.ann2.Ah07g082600.1">
    <property type="protein sequence ID" value="arahy.Tifrunner.gnm2.ann2.Ah07g082600.1-CDS-1"/>
    <property type="gene ID" value="arahy.Tifrunner.gnm2.ann2.Ah07g082600"/>
</dbReference>
<reference evidence="2 3" key="1">
    <citation type="submission" date="2019-01" db="EMBL/GenBank/DDBJ databases">
        <title>Sequencing of cultivated peanut Arachis hypogaea provides insights into genome evolution and oil improvement.</title>
        <authorList>
            <person name="Chen X."/>
        </authorList>
    </citation>
    <scope>NUCLEOTIDE SEQUENCE [LARGE SCALE GENOMIC DNA]</scope>
    <source>
        <strain evidence="3">cv. Fuhuasheng</strain>
        <tissue evidence="2">Leaves</tissue>
    </source>
</reference>
<sequence>MVSDGNSVEKSFRIKQDDKFFSRLMSKETSMANSSSRVFYYGESSVAAVPFVWEEQPGTPKHSLSETSLLPPLTPPPSYYSKSNHNRRRIIRRNSSLSKSHNMFSCIFPIRFVEKSKKKTHILTSSSSSLSSPSSSPSSSSSSSSSSSWSLVYPSTSNSSCSIKDQGSLSFSEYSRSNNDEDDGSFSKHKGSKGFIRGCYLFRRSIN</sequence>
<feature type="region of interest" description="Disordered" evidence="1">
    <location>
        <begin position="62"/>
        <end position="87"/>
    </location>
</feature>
<evidence type="ECO:0000313" key="2">
    <source>
        <dbReference type="EMBL" id="RYR45997.1"/>
    </source>
</evidence>
<evidence type="ECO:0000256" key="1">
    <source>
        <dbReference type="SAM" id="MobiDB-lite"/>
    </source>
</evidence>
<dbReference type="PANTHER" id="PTHR33257:SF4">
    <property type="entry name" value="EXPRESSED PROTEIN"/>
    <property type="match status" value="1"/>
</dbReference>
<organism evidence="2 3">
    <name type="scientific">Arachis hypogaea</name>
    <name type="common">Peanut</name>
    <dbReference type="NCBI Taxonomy" id="3818"/>
    <lineage>
        <taxon>Eukaryota</taxon>
        <taxon>Viridiplantae</taxon>
        <taxon>Streptophyta</taxon>
        <taxon>Embryophyta</taxon>
        <taxon>Tracheophyta</taxon>
        <taxon>Spermatophyta</taxon>
        <taxon>Magnoliopsida</taxon>
        <taxon>eudicotyledons</taxon>
        <taxon>Gunneridae</taxon>
        <taxon>Pentapetalae</taxon>
        <taxon>rosids</taxon>
        <taxon>fabids</taxon>
        <taxon>Fabales</taxon>
        <taxon>Fabaceae</taxon>
        <taxon>Papilionoideae</taxon>
        <taxon>50 kb inversion clade</taxon>
        <taxon>dalbergioids sensu lato</taxon>
        <taxon>Dalbergieae</taxon>
        <taxon>Pterocarpus clade</taxon>
        <taxon>Arachis</taxon>
    </lineage>
</organism>
<keyword evidence="3" id="KW-1185">Reference proteome</keyword>